<feature type="region of interest" description="Disordered" evidence="4">
    <location>
        <begin position="625"/>
        <end position="658"/>
    </location>
</feature>
<dbReference type="GO" id="GO:0004843">
    <property type="term" value="F:cysteine-type deubiquitinase activity"/>
    <property type="evidence" value="ECO:0007669"/>
    <property type="project" value="InterPro"/>
</dbReference>
<feature type="region of interest" description="Disordered" evidence="4">
    <location>
        <begin position="1123"/>
        <end position="1160"/>
    </location>
</feature>
<comment type="caution">
    <text evidence="7">The sequence shown here is derived from an EMBL/GenBank/DDBJ whole genome shotgun (WGS) entry which is preliminary data.</text>
</comment>
<dbReference type="SMART" id="SM00343">
    <property type="entry name" value="ZnF_C2HC"/>
    <property type="match status" value="2"/>
</dbReference>
<evidence type="ECO:0000256" key="4">
    <source>
        <dbReference type="SAM" id="MobiDB-lite"/>
    </source>
</evidence>
<dbReference type="InterPro" id="IPR036875">
    <property type="entry name" value="Znf_CCHC_sf"/>
</dbReference>
<keyword evidence="2" id="KW-0378">Hydrolase</keyword>
<feature type="region of interest" description="Disordered" evidence="4">
    <location>
        <begin position="761"/>
        <end position="787"/>
    </location>
</feature>
<evidence type="ECO:0000313" key="7">
    <source>
        <dbReference type="EMBL" id="KAL1508082.1"/>
    </source>
</evidence>
<dbReference type="GO" id="GO:0005524">
    <property type="term" value="F:ATP binding"/>
    <property type="evidence" value="ECO:0007669"/>
    <property type="project" value="InterPro"/>
</dbReference>
<dbReference type="InterPro" id="IPR038765">
    <property type="entry name" value="Papain-like_cys_pep_sf"/>
</dbReference>
<dbReference type="Gene3D" id="1.10.8.10">
    <property type="entry name" value="DNA helicase RuvA subunit, C-terminal domain"/>
    <property type="match status" value="1"/>
</dbReference>
<feature type="compositionally biased region" description="Low complexity" evidence="4">
    <location>
        <begin position="2062"/>
        <end position="2075"/>
    </location>
</feature>
<feature type="domain" description="CCHC-type" evidence="5">
    <location>
        <begin position="2011"/>
        <end position="2027"/>
    </location>
</feature>
<evidence type="ECO:0000256" key="2">
    <source>
        <dbReference type="ARBA" id="ARBA00022801"/>
    </source>
</evidence>
<keyword evidence="3" id="KW-0862">Zinc</keyword>
<evidence type="ECO:0000259" key="5">
    <source>
        <dbReference type="PROSITE" id="PS50158"/>
    </source>
</evidence>
<dbReference type="InterPro" id="IPR009060">
    <property type="entry name" value="UBA-like_sf"/>
</dbReference>
<reference evidence="7 8" key="1">
    <citation type="journal article" date="2024" name="Science">
        <title>Giant polyketide synthase enzymes in the biosynthesis of giant marine polyether toxins.</title>
        <authorList>
            <person name="Fallon T.R."/>
            <person name="Shende V.V."/>
            <person name="Wierzbicki I.H."/>
            <person name="Pendleton A.L."/>
            <person name="Watervoot N.F."/>
            <person name="Auber R.P."/>
            <person name="Gonzalez D.J."/>
            <person name="Wisecaver J.H."/>
            <person name="Moore B.S."/>
        </authorList>
    </citation>
    <scope>NUCLEOTIDE SEQUENCE [LARGE SCALE GENOMIC DNA]</scope>
    <source>
        <strain evidence="7 8">12B1</strain>
    </source>
</reference>
<feature type="compositionally biased region" description="Polar residues" evidence="4">
    <location>
        <begin position="573"/>
        <end position="584"/>
    </location>
</feature>
<feature type="region of interest" description="Disordered" evidence="4">
    <location>
        <begin position="571"/>
        <end position="597"/>
    </location>
</feature>
<feature type="region of interest" description="Disordered" evidence="4">
    <location>
        <begin position="964"/>
        <end position="984"/>
    </location>
</feature>
<evidence type="ECO:0000256" key="3">
    <source>
        <dbReference type="PROSITE-ProRule" id="PRU00047"/>
    </source>
</evidence>
<dbReference type="Pfam" id="PF00443">
    <property type="entry name" value="UCH"/>
    <property type="match status" value="1"/>
</dbReference>
<feature type="compositionally biased region" description="Basic and acidic residues" evidence="4">
    <location>
        <begin position="964"/>
        <end position="975"/>
    </location>
</feature>
<dbReference type="PANTHER" id="PTHR22975">
    <property type="entry name" value="UBIQUITIN SPECIFIC PROTEINASE"/>
    <property type="match status" value="1"/>
</dbReference>
<accession>A0AB34IW25</accession>
<organism evidence="7 8">
    <name type="scientific">Prymnesium parvum</name>
    <name type="common">Toxic golden alga</name>
    <dbReference type="NCBI Taxonomy" id="97485"/>
    <lineage>
        <taxon>Eukaryota</taxon>
        <taxon>Haptista</taxon>
        <taxon>Haptophyta</taxon>
        <taxon>Prymnesiophyceae</taxon>
        <taxon>Prymnesiales</taxon>
        <taxon>Prymnesiaceae</taxon>
        <taxon>Prymnesium</taxon>
    </lineage>
</organism>
<dbReference type="PANTHER" id="PTHR22975:SF9">
    <property type="entry name" value="ECHINUS SPLICE FORM 3"/>
    <property type="match status" value="1"/>
</dbReference>
<dbReference type="InterPro" id="IPR056411">
    <property type="entry name" value="CysS_C"/>
</dbReference>
<dbReference type="PROSITE" id="PS50158">
    <property type="entry name" value="ZF_CCHC"/>
    <property type="match status" value="2"/>
</dbReference>
<dbReference type="Gene3D" id="3.90.70.10">
    <property type="entry name" value="Cysteine proteinases"/>
    <property type="match status" value="2"/>
</dbReference>
<dbReference type="SUPFAM" id="SSF47323">
    <property type="entry name" value="Anticodon-binding domain of a subclass of class I aminoacyl-tRNA synthetases"/>
    <property type="match status" value="4"/>
</dbReference>
<name>A0AB34IW25_PRYPA</name>
<feature type="compositionally biased region" description="Low complexity" evidence="4">
    <location>
        <begin position="630"/>
        <end position="650"/>
    </location>
</feature>
<dbReference type="Pfam" id="PF23493">
    <property type="entry name" value="CysS_C"/>
    <property type="match status" value="1"/>
</dbReference>
<keyword evidence="8" id="KW-1185">Reference proteome</keyword>
<keyword evidence="3" id="KW-0479">Metal-binding</keyword>
<feature type="domain" description="USP" evidence="6">
    <location>
        <begin position="1577"/>
        <end position="1869"/>
    </location>
</feature>
<dbReference type="Gene3D" id="1.20.120.1910">
    <property type="entry name" value="Cysteine-tRNA ligase, C-terminal anti-codon recognition domain"/>
    <property type="match status" value="4"/>
</dbReference>
<dbReference type="SUPFAM" id="SSF54001">
    <property type="entry name" value="Cysteine proteinases"/>
    <property type="match status" value="1"/>
</dbReference>
<sequence>MLLQNASQQCAKPPDRENSCASAASGRAMPTGAAFASREGAANVLAASMHTVHRSRLEHEIAQMRQPLLRQATAQMLSDLLQGKTPGFRLLKGTSLEPLAELQVDPVAGTVSVPDALWEQQRLRQCLHDIANTSSHPTEELPPPPDMSESLLAEMTQPMDQKQLQQTLEALHNNIPQGSPIATIIQNLLQLAHMEGPLRLIGPPSAAPVDLQTFSQHLMALANQLNGLHETKLMKDYMQSAHFKRSKYELFVLQHVQLLVWLERVQTTLYSGLSKSGGDMLHFVQQMGHAARVMLFQPMLLHGLQLVRYMQSLPLEEVPDSMARAMLYPPDSASESSRVEWLQLQLLLQFHTMFREALFNSQIYQPTYSPGEAALFNGLLRLEEIYTHLISRFPSCCPLSEQEQAVLTHMCTKISQLFNEGRHYKAVLETNPYGKGLMLKNQCAGPLPMEAARYAVRDWMMPFLLSFADLVKALWTLWTHLKRRKQQSETTRRAVESLARVASLCIVSQLDEARMAAASPHAPAAVNALAEPSRSVVMGGRMSAFAGFRDEARPDSTLEKILPTAQLPAVTPFSAQPNSSQAQPASGFVSAGQASDVSAPLPHEKQAQRQASDVSPPLPHEKQAQLTALPRSPSAAQQGQPSPSPSASSPPLHPTQQQPKCAELAPLLPAGGGAGGWASIVRKTATDGVAEAPSFAPPAPSKGRADSVGTSATPALLISDENVRAILLRREQARAARDFEIADKLREQLMQMGITLDDATKSWRSSDGRRSGSIAGAPGVKPVKSDAYSMSDEEINRLVKEREQARFTGDFKTADRLCEQLEKHGVLLNPKENKWLSLDGRSGSIGPVNISAAHAQKAARAGAPKMSVEEIEKVLVQREQARARRDYKTADVLREQLEKHGVYLDPKEKKWHSTDGRSGAIVISTLSNEEIGRVLANRQAARLRHDFKTADRLRDQLNEQGLSVDDKRNRWESSDGRSGSIDPFTSELAAIPAVDGEDMVLRNEIRLPKPSSAGMPKGGASTASLPSPPLLGDTSAAEAAIAAAAASGLSALTVGSSPEVKPDLPAIASTKTDRKKGLTEKERRELAKQLRTVTGASARLCEKALQAHADDMDRAADWLLSHGEARGGSEDGASNDGKSSDSTAGVTSTSAVVEDSGASPSDPATAAFVKHLLQQRHFCALVLSNAYALPSQSRSYFLRLFPATECGRTEDKGDIFYTPFASFEERDRAEAAVREVVSVKAVERCLPANQQGDASAPPRLLLLELSSPPPTILTEEKLRMVIERTFALQGQQQREQVKEAAQTLGVTIDTLARRWSTNDGRTGCAEPFRVDEAAETKPSEVPAVAAATKTDAAAATAALSDESVRSIVEHAVALHQHGQTQQASSVLAKAQVQCGLSIDLQARKWHMVDGREGSTEPFSILAGRKVAQAQNGTTTLGNGDAAAHVAPRRLELEEVKLLVEHLRQLESLSKTNEVQKVLEAVERLGLSVDLQSKRWSVSDGRSGGTVPFCVDSQSAKPGVSQGSVSGGADTNPEDETPLSLKEDIPGLPPPKMAMTPVSLAQVMKEQSSGKEGSPAATGMANPRGEYNCFLNVVIQTLWHVRAFREAVLNVGSSDELVLALQQVFTELSATEAAADEGVPLAGEAVSPEALRLALSAKFSEGAASRFQLRDMADATEAFEALLERLKEGSVGAASRVFEITIAEQRAGSSELVPYSTFVLYTSVAELRAIASPSIPLDEALRLVTTESHQGIEVRKTSVGALPEVFTLGFSWDTAKPTKMQLDTLLEQLEETIDLAKVLHGVDAATPATLCGVICYHASHYVAIVYDERTGAWLHCDDTAVSSVGTSWVDVRFKCHSCKYQPALVLYRQVQDNERLRSSTPLPALDNPNSWANMAVRCAAGGGILPTSAPSVKAVTAPPSRSVRNPTEVAAAAAAAAARTNVPVRSGPVAPPNGVRAQAPSTAALMKRGPGACHNCDDPSHESRDCPKPCRECGSDKHRIGFHYRTGIKTSKCFNCDNIGHESRDCPEPCGICGSSLHKSGYHLNDHLYEHAKSATDATDTCAPSAPARRAAPQPQLGARGKGGK</sequence>
<dbReference type="EMBL" id="JBGBPQ010000017">
    <property type="protein sequence ID" value="KAL1508082.1"/>
    <property type="molecule type" value="Genomic_DNA"/>
</dbReference>
<feature type="compositionally biased region" description="Basic and acidic residues" evidence="4">
    <location>
        <begin position="1071"/>
        <end position="1083"/>
    </location>
</feature>
<dbReference type="InterPro" id="IPR052398">
    <property type="entry name" value="Ubiquitin_hydrolase_53/54"/>
</dbReference>
<protein>
    <submittedName>
        <fullName evidence="7">Uncharacterized protein</fullName>
    </submittedName>
</protein>
<dbReference type="GO" id="GO:0004812">
    <property type="term" value="F:aminoacyl-tRNA ligase activity"/>
    <property type="evidence" value="ECO:0007669"/>
    <property type="project" value="InterPro"/>
</dbReference>
<keyword evidence="1" id="KW-0833">Ubl conjugation pathway</keyword>
<feature type="region of interest" description="Disordered" evidence="4">
    <location>
        <begin position="2058"/>
        <end position="2084"/>
    </location>
</feature>
<feature type="region of interest" description="Disordered" evidence="4">
    <location>
        <begin position="1"/>
        <end position="24"/>
    </location>
</feature>
<feature type="compositionally biased region" description="Basic and acidic residues" evidence="4">
    <location>
        <begin position="761"/>
        <end position="770"/>
    </location>
</feature>
<dbReference type="SUPFAM" id="SSF46934">
    <property type="entry name" value="UBA-like"/>
    <property type="match status" value="1"/>
</dbReference>
<dbReference type="Proteomes" id="UP001515480">
    <property type="component" value="Unassembled WGS sequence"/>
</dbReference>
<feature type="compositionally biased region" description="Polar residues" evidence="4">
    <location>
        <begin position="1"/>
        <end position="10"/>
    </location>
</feature>
<dbReference type="GO" id="GO:0003676">
    <property type="term" value="F:nucleic acid binding"/>
    <property type="evidence" value="ECO:0007669"/>
    <property type="project" value="InterPro"/>
</dbReference>
<dbReference type="InterPro" id="IPR028889">
    <property type="entry name" value="USP"/>
</dbReference>
<feature type="region of interest" description="Disordered" evidence="4">
    <location>
        <begin position="1008"/>
        <end position="1031"/>
    </location>
</feature>
<feature type="compositionally biased region" description="Polar residues" evidence="4">
    <location>
        <begin position="1511"/>
        <end position="1523"/>
    </location>
</feature>
<dbReference type="SUPFAM" id="SSF57756">
    <property type="entry name" value="Retrovirus zinc finger-like domains"/>
    <property type="match status" value="1"/>
</dbReference>
<feature type="region of interest" description="Disordered" evidence="4">
    <location>
        <begin position="1055"/>
        <end position="1083"/>
    </location>
</feature>
<evidence type="ECO:0000259" key="6">
    <source>
        <dbReference type="PROSITE" id="PS50235"/>
    </source>
</evidence>
<feature type="compositionally biased region" description="Polar residues" evidence="4">
    <location>
        <begin position="1136"/>
        <end position="1151"/>
    </location>
</feature>
<keyword evidence="3" id="KW-0863">Zinc-finger</keyword>
<proteinExistence type="predicted"/>
<dbReference type="InterPro" id="IPR009080">
    <property type="entry name" value="tRNAsynth_Ia_anticodon-bd"/>
</dbReference>
<dbReference type="CDD" id="cd02257">
    <property type="entry name" value="Peptidase_C19"/>
    <property type="match status" value="1"/>
</dbReference>
<evidence type="ECO:0000313" key="8">
    <source>
        <dbReference type="Proteomes" id="UP001515480"/>
    </source>
</evidence>
<evidence type="ECO:0000256" key="1">
    <source>
        <dbReference type="ARBA" id="ARBA00022786"/>
    </source>
</evidence>
<feature type="domain" description="CCHC-type" evidence="5">
    <location>
        <begin position="1972"/>
        <end position="1987"/>
    </location>
</feature>
<gene>
    <name evidence="7" type="ORF">AB1Y20_007675</name>
</gene>
<dbReference type="GO" id="GO:0016579">
    <property type="term" value="P:protein deubiquitination"/>
    <property type="evidence" value="ECO:0007669"/>
    <property type="project" value="InterPro"/>
</dbReference>
<dbReference type="PROSITE" id="PS50235">
    <property type="entry name" value="USP_3"/>
    <property type="match status" value="1"/>
</dbReference>
<dbReference type="GO" id="GO:0006418">
    <property type="term" value="P:tRNA aminoacylation for protein translation"/>
    <property type="evidence" value="ECO:0007669"/>
    <property type="project" value="InterPro"/>
</dbReference>
<dbReference type="InterPro" id="IPR001878">
    <property type="entry name" value="Znf_CCHC"/>
</dbReference>
<dbReference type="GO" id="GO:0008270">
    <property type="term" value="F:zinc ion binding"/>
    <property type="evidence" value="ECO:0007669"/>
    <property type="project" value="UniProtKB-KW"/>
</dbReference>
<dbReference type="InterPro" id="IPR001394">
    <property type="entry name" value="Peptidase_C19_UCH"/>
</dbReference>
<feature type="region of interest" description="Disordered" evidence="4">
    <location>
        <begin position="1508"/>
        <end position="1550"/>
    </location>
</feature>